<proteinExistence type="predicted"/>
<evidence type="ECO:0000313" key="8">
    <source>
        <dbReference type="Proteomes" id="UP001152592"/>
    </source>
</evidence>
<dbReference type="InterPro" id="IPR001138">
    <property type="entry name" value="Zn2Cys6_DnaBD"/>
</dbReference>
<evidence type="ECO:0000256" key="3">
    <source>
        <dbReference type="ARBA" id="ARBA00023163"/>
    </source>
</evidence>
<feature type="region of interest" description="Disordered" evidence="5">
    <location>
        <begin position="51"/>
        <end position="101"/>
    </location>
</feature>
<dbReference type="PROSITE" id="PS00463">
    <property type="entry name" value="ZN2_CY6_FUNGAL_1"/>
    <property type="match status" value="1"/>
</dbReference>
<sequence>MVTLYAFGTYSVPPGQRPTNLSHRMPRSAKPPIKAACLACRTSKTRCDGQQPCGSCSGRNRTCNYQPSRRGGARRGVQYEQTRRSAGNSLPPSSLSDVTDGIEPFPEMSLVTPFAGIHNLDLSPDSLSADEAHQIWGQLTPHGDSPYDSASLPYTGIPLIRSYQSEPDIANAYYLYIHPYLPLLPPPTEPQYEDRPKVIRTFGESSEPAKSNLPYWPASSLSLAISAMLVLIPVPEDQFPTADLCLTYRRSYAQIFAQAALTAVETEIDDLSPPLASNIPESERCRGPEALHPRVPARIYPVLALVALSVYEYCQRGNVSRMRARGNQAMTTAMDISIHNIDASETTFSEAQRRAWWMTPPIISSDDPRITTPYPKFNVFLEPWPMVMKSQEVMFETNKMVQSIERANVEVIPSEFGARIRKLDSLLVTVMRETDRHTLITFNEEPEASVAQIMWMISRMFIHASRTRLHRFRAFMDIPLFLDQYCDLASINSQGISHDMSKSKWVTECEVAFPFTEQESSMICLKSSLVVSTIFRTLPFPQIPGHTSSGSIRYPKTIPYFACSAMQSSYALLMLLHRVRASLATDRPANCYHLLNGPSPESEIADAERLTEELRHGVETLAKSLKSDVIFEGVGDMGREIEGAYQAAFPSCSEN</sequence>
<dbReference type="GO" id="GO:0008270">
    <property type="term" value="F:zinc ion binding"/>
    <property type="evidence" value="ECO:0007669"/>
    <property type="project" value="InterPro"/>
</dbReference>
<dbReference type="CDD" id="cd00067">
    <property type="entry name" value="GAL4"/>
    <property type="match status" value="1"/>
</dbReference>
<dbReference type="CDD" id="cd12148">
    <property type="entry name" value="fungal_TF_MHR"/>
    <property type="match status" value="1"/>
</dbReference>
<dbReference type="OrthoDB" id="416222at2759"/>
<dbReference type="Pfam" id="PF00172">
    <property type="entry name" value="Zn_clus"/>
    <property type="match status" value="1"/>
</dbReference>
<comment type="caution">
    <text evidence="7">The sequence shown here is derived from an EMBL/GenBank/DDBJ whole genome shotgun (WGS) entry which is preliminary data.</text>
</comment>
<evidence type="ECO:0000256" key="2">
    <source>
        <dbReference type="ARBA" id="ARBA00023125"/>
    </source>
</evidence>
<protein>
    <recommendedName>
        <fullName evidence="6">Zn(2)-C6 fungal-type domain-containing protein</fullName>
    </recommendedName>
</protein>
<dbReference type="GO" id="GO:0003677">
    <property type="term" value="F:DNA binding"/>
    <property type="evidence" value="ECO:0007669"/>
    <property type="project" value="UniProtKB-KW"/>
</dbReference>
<dbReference type="SUPFAM" id="SSF57701">
    <property type="entry name" value="Zn2/Cys6 DNA-binding domain"/>
    <property type="match status" value="1"/>
</dbReference>
<evidence type="ECO:0000256" key="1">
    <source>
        <dbReference type="ARBA" id="ARBA00023015"/>
    </source>
</evidence>
<dbReference type="Gene3D" id="4.10.240.10">
    <property type="entry name" value="Zn(2)-C6 fungal-type DNA-binding domain"/>
    <property type="match status" value="1"/>
</dbReference>
<dbReference type="GO" id="GO:0000981">
    <property type="term" value="F:DNA-binding transcription factor activity, RNA polymerase II-specific"/>
    <property type="evidence" value="ECO:0007669"/>
    <property type="project" value="InterPro"/>
</dbReference>
<keyword evidence="3" id="KW-0804">Transcription</keyword>
<feature type="compositionally biased region" description="Polar residues" evidence="5">
    <location>
        <begin position="52"/>
        <end position="67"/>
    </location>
</feature>
<evidence type="ECO:0000256" key="5">
    <source>
        <dbReference type="SAM" id="MobiDB-lite"/>
    </source>
</evidence>
<feature type="compositionally biased region" description="Polar residues" evidence="5">
    <location>
        <begin position="84"/>
        <end position="97"/>
    </location>
</feature>
<dbReference type="PANTHER" id="PTHR47431:SF5">
    <property type="entry name" value="ZN(II)2CYS6 TRANSCRIPTION FACTOR (EUROFUNG)"/>
    <property type="match status" value="1"/>
</dbReference>
<accession>A0A9W4N318</accession>
<feature type="domain" description="Zn(2)-C6 fungal-type" evidence="6">
    <location>
        <begin position="36"/>
        <end position="65"/>
    </location>
</feature>
<dbReference type="SMART" id="SM00066">
    <property type="entry name" value="GAL4"/>
    <property type="match status" value="1"/>
</dbReference>
<name>A0A9W4N318_9EURO</name>
<organism evidence="7 8">
    <name type="scientific">Penicillium salamii</name>
    <dbReference type="NCBI Taxonomy" id="1612424"/>
    <lineage>
        <taxon>Eukaryota</taxon>
        <taxon>Fungi</taxon>
        <taxon>Dikarya</taxon>
        <taxon>Ascomycota</taxon>
        <taxon>Pezizomycotina</taxon>
        <taxon>Eurotiomycetes</taxon>
        <taxon>Eurotiomycetidae</taxon>
        <taxon>Eurotiales</taxon>
        <taxon>Aspergillaceae</taxon>
        <taxon>Penicillium</taxon>
    </lineage>
</organism>
<evidence type="ECO:0000313" key="7">
    <source>
        <dbReference type="EMBL" id="CAG8238411.1"/>
    </source>
</evidence>
<evidence type="ECO:0000259" key="6">
    <source>
        <dbReference type="PROSITE" id="PS50048"/>
    </source>
</evidence>
<gene>
    <name evidence="7" type="ORF">PSALAMII_LOCUS438</name>
</gene>
<keyword evidence="4" id="KW-0539">Nucleus</keyword>
<keyword evidence="2" id="KW-0238">DNA-binding</keyword>
<evidence type="ECO:0000256" key="4">
    <source>
        <dbReference type="ARBA" id="ARBA00023242"/>
    </source>
</evidence>
<dbReference type="PANTHER" id="PTHR47431">
    <property type="entry name" value="ZN(II)2CYS6 TRANSCRIPTION FACTOR (EUROFUNG)-RELATED"/>
    <property type="match status" value="1"/>
</dbReference>
<dbReference type="EMBL" id="CAJVPD010000022">
    <property type="protein sequence ID" value="CAG8238411.1"/>
    <property type="molecule type" value="Genomic_DNA"/>
</dbReference>
<keyword evidence="1" id="KW-0805">Transcription regulation</keyword>
<dbReference type="Proteomes" id="UP001152592">
    <property type="component" value="Unassembled WGS sequence"/>
</dbReference>
<dbReference type="InterPro" id="IPR036864">
    <property type="entry name" value="Zn2-C6_fun-type_DNA-bd_sf"/>
</dbReference>
<dbReference type="PROSITE" id="PS50048">
    <property type="entry name" value="ZN2_CY6_FUNGAL_2"/>
    <property type="match status" value="1"/>
</dbReference>
<dbReference type="AlphaFoldDB" id="A0A9W4N318"/>
<reference evidence="7" key="1">
    <citation type="submission" date="2021-07" db="EMBL/GenBank/DDBJ databases">
        <authorList>
            <person name="Branca A.L. A."/>
        </authorList>
    </citation>
    <scope>NUCLEOTIDE SEQUENCE</scope>
</reference>